<evidence type="ECO:0000313" key="4">
    <source>
        <dbReference type="Proteomes" id="UP000316726"/>
    </source>
</evidence>
<dbReference type="PANTHER" id="PTHR11571:SF252">
    <property type="entry name" value="GLUTATHIONE S-TRANSFERASE"/>
    <property type="match status" value="1"/>
</dbReference>
<dbReference type="CDD" id="cd03039">
    <property type="entry name" value="GST_N_Sigma_like"/>
    <property type="match status" value="1"/>
</dbReference>
<dbReference type="OrthoDB" id="414243at2759"/>
<proteinExistence type="predicted"/>
<gene>
    <name evidence="3" type="ORF">A3770_02p19620</name>
</gene>
<dbReference type="InterPro" id="IPR004046">
    <property type="entry name" value="GST_C"/>
</dbReference>
<dbReference type="PROSITE" id="PS50404">
    <property type="entry name" value="GST_NTER"/>
    <property type="match status" value="1"/>
</dbReference>
<organism evidence="3 4">
    <name type="scientific">Chloropicon primus</name>
    <dbReference type="NCBI Taxonomy" id="1764295"/>
    <lineage>
        <taxon>Eukaryota</taxon>
        <taxon>Viridiplantae</taxon>
        <taxon>Chlorophyta</taxon>
        <taxon>Chloropicophyceae</taxon>
        <taxon>Chloropicales</taxon>
        <taxon>Chloropicaceae</taxon>
        <taxon>Chloropicon</taxon>
    </lineage>
</organism>
<evidence type="ECO:0000259" key="2">
    <source>
        <dbReference type="PROSITE" id="PS50405"/>
    </source>
</evidence>
<reference evidence="3 4" key="1">
    <citation type="submission" date="2018-07" db="EMBL/GenBank/DDBJ databases">
        <title>The complete nuclear genome of the prasinophyte Chloropicon primus (CCMP1205).</title>
        <authorList>
            <person name="Pombert J.-F."/>
            <person name="Otis C."/>
            <person name="Turmel M."/>
            <person name="Lemieux C."/>
        </authorList>
    </citation>
    <scope>NUCLEOTIDE SEQUENCE [LARGE SCALE GENOMIC DNA]</scope>
    <source>
        <strain evidence="3 4">CCMP1205</strain>
    </source>
</reference>
<dbReference type="PANTHER" id="PTHR11571">
    <property type="entry name" value="GLUTATHIONE S-TRANSFERASE"/>
    <property type="match status" value="1"/>
</dbReference>
<accession>A0A5B8MH85</accession>
<feature type="domain" description="GST C-terminal" evidence="2">
    <location>
        <begin position="115"/>
        <end position="239"/>
    </location>
</feature>
<dbReference type="SUPFAM" id="SSF47616">
    <property type="entry name" value="GST C-terminal domain-like"/>
    <property type="match status" value="1"/>
</dbReference>
<dbReference type="GO" id="GO:0004364">
    <property type="term" value="F:glutathione transferase activity"/>
    <property type="evidence" value="ECO:0007669"/>
    <property type="project" value="TreeGrafter"/>
</dbReference>
<evidence type="ECO:0000313" key="3">
    <source>
        <dbReference type="EMBL" id="QDZ19444.1"/>
    </source>
</evidence>
<dbReference type="InterPro" id="IPR040079">
    <property type="entry name" value="Glutathione_S-Trfase"/>
</dbReference>
<dbReference type="Pfam" id="PF14497">
    <property type="entry name" value="GST_C_3"/>
    <property type="match status" value="1"/>
</dbReference>
<dbReference type="Gene3D" id="3.40.30.10">
    <property type="entry name" value="Glutaredoxin"/>
    <property type="match status" value="1"/>
</dbReference>
<dbReference type="EMBL" id="CP031035">
    <property type="protein sequence ID" value="QDZ19444.1"/>
    <property type="molecule type" value="Genomic_DNA"/>
</dbReference>
<dbReference type="SFLD" id="SFLDS00019">
    <property type="entry name" value="Glutathione_Transferase_(cytos"/>
    <property type="match status" value="1"/>
</dbReference>
<dbReference type="Proteomes" id="UP000316726">
    <property type="component" value="Chromosome 2"/>
</dbReference>
<keyword evidence="3" id="KW-0808">Transferase</keyword>
<dbReference type="InterPro" id="IPR036249">
    <property type="entry name" value="Thioredoxin-like_sf"/>
</dbReference>
<dbReference type="STRING" id="1764295.A0A5B8MH85"/>
<sequence length="239" mass="26382">MEGWRKEVGLVAGGVALGVTLCLAAKGVARLVKKPAKVKVTYFKMAGRAGPARAALKIANVDYENEFIDRESMQKIKPKLPFGQVPVFEVKGEVVSQSNAFLRYIGKFSGLYPDDPFLALKVDELVDGVGDAMLLLKPSLLEKNHDKKMRMRKELVAKDGSLRRFLENVEKIVAANQVKTNQGKFATGSRLSIADITLFTLMKMIHDGFFDGIPTSLLDDFPLLKGIHDVLSDMDVWGL</sequence>
<dbReference type="InterPro" id="IPR036282">
    <property type="entry name" value="Glutathione-S-Trfase_C_sf"/>
</dbReference>
<dbReference type="PROSITE" id="PS50405">
    <property type="entry name" value="GST_CTER"/>
    <property type="match status" value="1"/>
</dbReference>
<dbReference type="CDD" id="cd03192">
    <property type="entry name" value="GST_C_Sigma_like"/>
    <property type="match status" value="1"/>
</dbReference>
<dbReference type="AlphaFoldDB" id="A0A5B8MH85"/>
<protein>
    <submittedName>
        <fullName evidence="3">Glutathione-S-transferase</fullName>
    </submittedName>
</protein>
<feature type="domain" description="GST N-terminal" evidence="1">
    <location>
        <begin position="36"/>
        <end position="113"/>
    </location>
</feature>
<keyword evidence="4" id="KW-1185">Reference proteome</keyword>
<evidence type="ECO:0000259" key="1">
    <source>
        <dbReference type="PROSITE" id="PS50404"/>
    </source>
</evidence>
<dbReference type="SUPFAM" id="SSF52833">
    <property type="entry name" value="Thioredoxin-like"/>
    <property type="match status" value="1"/>
</dbReference>
<dbReference type="GO" id="GO:0006749">
    <property type="term" value="P:glutathione metabolic process"/>
    <property type="evidence" value="ECO:0007669"/>
    <property type="project" value="TreeGrafter"/>
</dbReference>
<dbReference type="InterPro" id="IPR004045">
    <property type="entry name" value="Glutathione_S-Trfase_N"/>
</dbReference>
<dbReference type="InterPro" id="IPR010987">
    <property type="entry name" value="Glutathione-S-Trfase_C-like"/>
</dbReference>
<dbReference type="Gene3D" id="1.20.1050.10">
    <property type="match status" value="1"/>
</dbReference>
<dbReference type="Pfam" id="PF02798">
    <property type="entry name" value="GST_N"/>
    <property type="match status" value="1"/>
</dbReference>
<name>A0A5B8MH85_9CHLO</name>
<dbReference type="InterPro" id="IPR050213">
    <property type="entry name" value="GST_superfamily"/>
</dbReference>